<reference evidence="1 2" key="1">
    <citation type="submission" date="2021-04" db="EMBL/GenBank/DDBJ databases">
        <authorList>
            <person name="De Guttry C."/>
            <person name="Zahm M."/>
            <person name="Klopp C."/>
            <person name="Cabau C."/>
            <person name="Louis A."/>
            <person name="Berthelot C."/>
            <person name="Parey E."/>
            <person name="Roest Crollius H."/>
            <person name="Montfort J."/>
            <person name="Robinson-Rechavi M."/>
            <person name="Bucao C."/>
            <person name="Bouchez O."/>
            <person name="Gislard M."/>
            <person name="Lluch J."/>
            <person name="Milhes M."/>
            <person name="Lampietro C."/>
            <person name="Lopez Roques C."/>
            <person name="Donnadieu C."/>
            <person name="Braasch I."/>
            <person name="Desvignes T."/>
            <person name="Postlethwait J."/>
            <person name="Bobe J."/>
            <person name="Wedekind C."/>
            <person name="Guiguen Y."/>
        </authorList>
    </citation>
    <scope>NUCLEOTIDE SEQUENCE [LARGE SCALE GENOMIC DNA]</scope>
    <source>
        <strain evidence="1">Cs_M1</strain>
        <tissue evidence="1">Blood</tissue>
    </source>
</reference>
<keyword evidence="2" id="KW-1185">Reference proteome</keyword>
<evidence type="ECO:0000313" key="1">
    <source>
        <dbReference type="EMBL" id="KAK6299405.1"/>
    </source>
</evidence>
<gene>
    <name evidence="1" type="ORF">J4Q44_G00309150</name>
</gene>
<proteinExistence type="predicted"/>
<evidence type="ECO:0000313" key="2">
    <source>
        <dbReference type="Proteomes" id="UP001356427"/>
    </source>
</evidence>
<organism evidence="1 2">
    <name type="scientific">Coregonus suidteri</name>
    <dbReference type="NCBI Taxonomy" id="861788"/>
    <lineage>
        <taxon>Eukaryota</taxon>
        <taxon>Metazoa</taxon>
        <taxon>Chordata</taxon>
        <taxon>Craniata</taxon>
        <taxon>Vertebrata</taxon>
        <taxon>Euteleostomi</taxon>
        <taxon>Actinopterygii</taxon>
        <taxon>Neopterygii</taxon>
        <taxon>Teleostei</taxon>
        <taxon>Protacanthopterygii</taxon>
        <taxon>Salmoniformes</taxon>
        <taxon>Salmonidae</taxon>
        <taxon>Coregoninae</taxon>
        <taxon>Coregonus</taxon>
    </lineage>
</organism>
<dbReference type="Proteomes" id="UP001356427">
    <property type="component" value="Unassembled WGS sequence"/>
</dbReference>
<name>A0AAN8QC05_9TELE</name>
<protein>
    <submittedName>
        <fullName evidence="1">Uncharacterized protein</fullName>
    </submittedName>
</protein>
<dbReference type="AlphaFoldDB" id="A0AAN8QC05"/>
<comment type="caution">
    <text evidence="1">The sequence shown here is derived from an EMBL/GenBank/DDBJ whole genome shotgun (WGS) entry which is preliminary data.</text>
</comment>
<dbReference type="EMBL" id="JAGTTL010000029">
    <property type="protein sequence ID" value="KAK6299405.1"/>
    <property type="molecule type" value="Genomic_DNA"/>
</dbReference>
<sequence>MHRIVTYSLDCHCITLRFCQSIIILTNNYSDSSYIVPNILTLLQQMWDKRTHARTHAHTHTRTYSNTLNLFPPQSTISSDAERLLHPRAQFKKEPDLRMHIQLQLFEKACKIEQKLATI</sequence>
<accession>A0AAN8QC05</accession>